<feature type="binding site" evidence="8">
    <location>
        <position position="20"/>
    </location>
    <ligand>
        <name>substrate</name>
    </ligand>
</feature>
<feature type="active site" description="Proton donor" evidence="8">
    <location>
        <position position="79"/>
    </location>
</feature>
<comment type="subunit">
    <text evidence="8">Homodimer.</text>
</comment>
<dbReference type="SUPFAM" id="SSF54506">
    <property type="entry name" value="Diaminopimelate epimerase-like"/>
    <property type="match status" value="2"/>
</dbReference>
<feature type="binding site" evidence="8">
    <location>
        <position position="163"/>
    </location>
    <ligand>
        <name>substrate</name>
    </ligand>
</feature>
<dbReference type="NCBIfam" id="TIGR00652">
    <property type="entry name" value="DapF"/>
    <property type="match status" value="1"/>
</dbReference>
<comment type="caution">
    <text evidence="8">Lacks conserved residue(s) required for the propagation of feature annotation.</text>
</comment>
<comment type="catalytic activity">
    <reaction evidence="7 8">
        <text>(2S,6S)-2,6-diaminopimelate = meso-2,6-diaminopimelate</text>
        <dbReference type="Rhea" id="RHEA:15393"/>
        <dbReference type="ChEBI" id="CHEBI:57609"/>
        <dbReference type="ChEBI" id="CHEBI:57791"/>
        <dbReference type="EC" id="5.1.1.7"/>
    </reaction>
</comment>
<evidence type="ECO:0000256" key="7">
    <source>
        <dbReference type="ARBA" id="ARBA00051712"/>
    </source>
</evidence>
<evidence type="ECO:0000256" key="8">
    <source>
        <dbReference type="HAMAP-Rule" id="MF_00197"/>
    </source>
</evidence>
<dbReference type="InterPro" id="IPR001653">
    <property type="entry name" value="DAP_epimerase_DapF"/>
</dbReference>
<accession>A0A0V8RR69</accession>
<evidence type="ECO:0000256" key="2">
    <source>
        <dbReference type="ARBA" id="ARBA00010219"/>
    </source>
</evidence>
<comment type="caution">
    <text evidence="10">The sequence shown here is derived from an EMBL/GenBank/DDBJ whole genome shotgun (WGS) entry which is preliminary data.</text>
</comment>
<proteinExistence type="inferred from homology"/>
<dbReference type="UniPathway" id="UPA00034">
    <property type="reaction ID" value="UER00025"/>
</dbReference>
<feature type="binding site" evidence="8">
    <location>
        <begin position="239"/>
        <end position="240"/>
    </location>
    <ligand>
        <name>substrate</name>
    </ligand>
</feature>
<evidence type="ECO:0000313" key="11">
    <source>
        <dbReference type="Proteomes" id="UP000054686"/>
    </source>
</evidence>
<feature type="active site" description="Proton acceptor" evidence="8">
    <location>
        <position position="238"/>
    </location>
</feature>
<keyword evidence="5 8" id="KW-0457">Lysine biosynthesis</keyword>
<evidence type="ECO:0000256" key="1">
    <source>
        <dbReference type="ARBA" id="ARBA00005196"/>
    </source>
</evidence>
<dbReference type="Proteomes" id="UP000054686">
    <property type="component" value="Unassembled WGS sequence"/>
</dbReference>
<evidence type="ECO:0000256" key="5">
    <source>
        <dbReference type="ARBA" id="ARBA00023154"/>
    </source>
</evidence>
<dbReference type="RefSeq" id="WP_060567489.1">
    <property type="nucleotide sequence ID" value="NZ_CP040006.1"/>
</dbReference>
<sequence length="307" mass="32471">MMNTQLPAHARVVKAHGAGNSFVVATDQYDDYDPSEAEVATLCSPAFGIGADGFIRAVERDGLWFMDYRNADGSKAEMCGNGVRVFVDHLRREGLVDLPVGQTLDVATRGGIKRVTPESEDEGQGASYRVDMGPAASPARETITVTVPGIDGVLGGIWVDMPNPHTVVELADEETLREVFLPTVDVSQIPQAQRPSYEPAPQAGTNLELVVDLTEPGGERGHIAMRVLERGVGETQACGTGCCAAALATALRRGPGTPTQWVVDIPGGTVIVGLDGVIDWSGESPRITDASVFLTGPATRVAEIRLP</sequence>
<feature type="binding site" evidence="8">
    <location>
        <begin position="229"/>
        <end position="230"/>
    </location>
    <ligand>
        <name>substrate</name>
    </ligand>
</feature>
<protein>
    <recommendedName>
        <fullName evidence="3 8">Diaminopimelate epimerase</fullName>
        <shortName evidence="8">DAP epimerase</shortName>
        <ecNumber evidence="3 8">5.1.1.7</ecNumber>
    </recommendedName>
    <alternativeName>
        <fullName evidence="8">PLP-independent amino acid racemase</fullName>
    </alternativeName>
</protein>
<comment type="function">
    <text evidence="8">Catalyzes the stereoinversion of LL-2,6-diaminopimelate (L,L-DAP) to meso-diaminopimelate (meso-DAP), a precursor of L-lysine and an essential component of the bacterial peptidoglycan.</text>
</comment>
<evidence type="ECO:0000313" key="10">
    <source>
        <dbReference type="EMBL" id="KSW10636.1"/>
    </source>
</evidence>
<evidence type="ECO:0000256" key="4">
    <source>
        <dbReference type="ARBA" id="ARBA00022605"/>
    </source>
</evidence>
<dbReference type="AlphaFoldDB" id="A0A0V8RR69"/>
<dbReference type="HAMAP" id="MF_00197">
    <property type="entry name" value="DAP_epimerase"/>
    <property type="match status" value="1"/>
</dbReference>
<dbReference type="PANTHER" id="PTHR31689:SF0">
    <property type="entry name" value="DIAMINOPIMELATE EPIMERASE"/>
    <property type="match status" value="1"/>
</dbReference>
<feature type="site" description="Could be important to modulate the pK values of the two catalytic cysteine residues" evidence="8">
    <location>
        <position position="165"/>
    </location>
</feature>
<evidence type="ECO:0000256" key="6">
    <source>
        <dbReference type="ARBA" id="ARBA00023235"/>
    </source>
</evidence>
<comment type="subcellular location">
    <subcellularLocation>
        <location evidence="8">Cytoplasm</location>
    </subcellularLocation>
</comment>
<dbReference type="PANTHER" id="PTHR31689">
    <property type="entry name" value="DIAMINOPIMELATE EPIMERASE, CHLOROPLASTIC"/>
    <property type="match status" value="1"/>
</dbReference>
<dbReference type="Gene3D" id="3.10.310.10">
    <property type="entry name" value="Diaminopimelate Epimerase, Chain A, domain 1"/>
    <property type="match status" value="2"/>
</dbReference>
<feature type="site" description="Could be important to modulate the pK values of the two catalytic cysteine residues" evidence="8">
    <location>
        <position position="229"/>
    </location>
</feature>
<keyword evidence="4 8" id="KW-0028">Amino-acid biosynthesis</keyword>
<comment type="pathway">
    <text evidence="1 8">Amino-acid biosynthesis; L-lysine biosynthesis via DAP pathway; DL-2,6-diaminopimelate from LL-2,6-diaminopimelate: step 1/1.</text>
</comment>
<dbReference type="GO" id="GO:0005829">
    <property type="term" value="C:cytosol"/>
    <property type="evidence" value="ECO:0007669"/>
    <property type="project" value="TreeGrafter"/>
</dbReference>
<gene>
    <name evidence="8" type="primary">dapF</name>
    <name evidence="10" type="ORF">APY09_09070</name>
</gene>
<dbReference type="EC" id="5.1.1.7" evidence="3 8"/>
<keyword evidence="8" id="KW-0963">Cytoplasm</keyword>
<dbReference type="GO" id="GO:0008837">
    <property type="term" value="F:diaminopimelate epimerase activity"/>
    <property type="evidence" value="ECO:0007669"/>
    <property type="project" value="UniProtKB-UniRule"/>
</dbReference>
<evidence type="ECO:0000256" key="9">
    <source>
        <dbReference type="PROSITE-ProRule" id="PRU10125"/>
    </source>
</evidence>
<feature type="binding site" evidence="8">
    <location>
        <begin position="80"/>
        <end position="81"/>
    </location>
    <ligand>
        <name>substrate</name>
    </ligand>
</feature>
<feature type="active site" evidence="9">
    <location>
        <position position="79"/>
    </location>
</feature>
<dbReference type="OrthoDB" id="9805408at2"/>
<organism evidence="10 11">
    <name type="scientific">Schaalia odontolytica</name>
    <dbReference type="NCBI Taxonomy" id="1660"/>
    <lineage>
        <taxon>Bacteria</taxon>
        <taxon>Bacillati</taxon>
        <taxon>Actinomycetota</taxon>
        <taxon>Actinomycetes</taxon>
        <taxon>Actinomycetales</taxon>
        <taxon>Actinomycetaceae</taxon>
        <taxon>Schaalia</taxon>
    </lineage>
</organism>
<feature type="binding site" evidence="8">
    <location>
        <position position="70"/>
    </location>
    <ligand>
        <name>substrate</name>
    </ligand>
</feature>
<dbReference type="PROSITE" id="PS01326">
    <property type="entry name" value="DAP_EPIMERASE"/>
    <property type="match status" value="1"/>
</dbReference>
<feature type="binding site" evidence="8">
    <location>
        <position position="206"/>
    </location>
    <ligand>
        <name>substrate</name>
    </ligand>
</feature>
<dbReference type="EMBL" id="LLVT01000003">
    <property type="protein sequence ID" value="KSW10636.1"/>
    <property type="molecule type" value="Genomic_DNA"/>
</dbReference>
<dbReference type="GO" id="GO:0009089">
    <property type="term" value="P:lysine biosynthetic process via diaminopimelate"/>
    <property type="evidence" value="ECO:0007669"/>
    <property type="project" value="UniProtKB-UniRule"/>
</dbReference>
<name>A0A0V8RR69_9ACTO</name>
<dbReference type="InterPro" id="IPR018510">
    <property type="entry name" value="DAP_epimerase_AS"/>
</dbReference>
<comment type="similarity">
    <text evidence="2 8">Belongs to the diaminopimelate epimerase family.</text>
</comment>
<evidence type="ECO:0000256" key="3">
    <source>
        <dbReference type="ARBA" id="ARBA00013080"/>
    </source>
</evidence>
<reference evidence="10 11" key="1">
    <citation type="submission" date="2015-10" db="EMBL/GenBank/DDBJ databases">
        <title>Draft Genome of Actinomyces odontolyticus subsp. actinosynbacter strain XH001.</title>
        <authorList>
            <person name="Mclean J.S."/>
            <person name="He X."/>
        </authorList>
    </citation>
    <scope>NUCLEOTIDE SEQUENCE [LARGE SCALE GENOMIC DNA]</scope>
    <source>
        <strain evidence="10 11">XH001</strain>
    </source>
</reference>
<dbReference type="Pfam" id="PF01678">
    <property type="entry name" value="DAP_epimerase"/>
    <property type="match status" value="2"/>
</dbReference>
<keyword evidence="6 8" id="KW-0413">Isomerase</keyword>